<dbReference type="Pfam" id="PF05175">
    <property type="entry name" value="MTS"/>
    <property type="match status" value="1"/>
</dbReference>
<keyword evidence="8" id="KW-1185">Reference proteome</keyword>
<dbReference type="EMBL" id="JACBZT010000001">
    <property type="protein sequence ID" value="NYJ05534.1"/>
    <property type="molecule type" value="Genomic_DNA"/>
</dbReference>
<evidence type="ECO:0000256" key="1">
    <source>
        <dbReference type="ARBA" id="ARBA00022490"/>
    </source>
</evidence>
<feature type="domain" description="RlmG N-terminal" evidence="6">
    <location>
        <begin position="7"/>
        <end position="177"/>
    </location>
</feature>
<dbReference type="PANTHER" id="PTHR47816">
    <property type="entry name" value="RIBOSOMAL RNA SMALL SUBUNIT METHYLTRANSFERASE C"/>
    <property type="match status" value="1"/>
</dbReference>
<dbReference type="CDD" id="cd02440">
    <property type="entry name" value="AdoMet_MTases"/>
    <property type="match status" value="1"/>
</dbReference>
<dbReference type="SUPFAM" id="SSF53335">
    <property type="entry name" value="S-adenosyl-L-methionine-dependent methyltransferases"/>
    <property type="match status" value="1"/>
</dbReference>
<dbReference type="RefSeq" id="WP_179716174.1">
    <property type="nucleotide sequence ID" value="NZ_JACBZT010000001.1"/>
</dbReference>
<name>A0A853CCP1_9ACTN</name>
<evidence type="ECO:0000259" key="5">
    <source>
        <dbReference type="Pfam" id="PF05175"/>
    </source>
</evidence>
<dbReference type="PROSITE" id="PS00092">
    <property type="entry name" value="N6_MTASE"/>
    <property type="match status" value="1"/>
</dbReference>
<sequence length="373" mass="38788">MSDLFARLERVPDVEAPDLVAVDATDRLLLDQAAPLLAGAGPGEVAVVDDSYGALTLGAVALHGVPDVRVSQDLLVAERALARNAERTGLVGSYRSLPLAPELADGARVVLVKAPKGLEALREIAEVVAAAAVPDVTVLVGGRVKHMIHAMNDVLRDSFAEVSATLARQKSRVLVARGPRAASSSFPRCQEHPDLGLTVCAHGAAFAGPKIDLGTRALLRSLPRMNPQAVTALDLGCGTGVLAAVLATARPELHVLATDQSAAAVASARATAERSGLAERITVRRDDAAAQVPDGSVDLVVCNPPFHVGAAVVSGAADRLFAAAGRVLRPGGELWTVFNSPLPHPAALRRLVGPTRVVDRDRRFSVAVSTCRD</sequence>
<keyword evidence="4 7" id="KW-0808">Transferase</keyword>
<dbReference type="InterPro" id="IPR002052">
    <property type="entry name" value="DNA_methylase_N6_adenine_CS"/>
</dbReference>
<dbReference type="EC" id="2.1.1.172" evidence="7"/>
<feature type="domain" description="Methyltransferase small" evidence="5">
    <location>
        <begin position="197"/>
        <end position="366"/>
    </location>
</feature>
<protein>
    <submittedName>
        <fullName evidence="7">16S rRNA (Guanine1207-N2)-methyltransferase</fullName>
        <ecNumber evidence="7">2.1.1.172</ecNumber>
    </submittedName>
</protein>
<dbReference type="Pfam" id="PF26049">
    <property type="entry name" value="RLMG_N"/>
    <property type="match status" value="1"/>
</dbReference>
<evidence type="ECO:0000256" key="3">
    <source>
        <dbReference type="ARBA" id="ARBA00022603"/>
    </source>
</evidence>
<gene>
    <name evidence="7" type="ORF">GGQ55_001812</name>
</gene>
<dbReference type="Gene3D" id="3.40.50.150">
    <property type="entry name" value="Vaccinia Virus protein VP39"/>
    <property type="match status" value="2"/>
</dbReference>
<comment type="caution">
    <text evidence="7">The sequence shown here is derived from an EMBL/GenBank/DDBJ whole genome shotgun (WGS) entry which is preliminary data.</text>
</comment>
<dbReference type="Proteomes" id="UP000541969">
    <property type="component" value="Unassembled WGS sequence"/>
</dbReference>
<proteinExistence type="predicted"/>
<keyword evidence="2" id="KW-0698">rRNA processing</keyword>
<evidence type="ECO:0000256" key="2">
    <source>
        <dbReference type="ARBA" id="ARBA00022552"/>
    </source>
</evidence>
<keyword evidence="3 7" id="KW-0489">Methyltransferase</keyword>
<dbReference type="AlphaFoldDB" id="A0A853CCP1"/>
<dbReference type="InterPro" id="IPR029063">
    <property type="entry name" value="SAM-dependent_MTases_sf"/>
</dbReference>
<evidence type="ECO:0000313" key="7">
    <source>
        <dbReference type="EMBL" id="NYJ05534.1"/>
    </source>
</evidence>
<reference evidence="7 8" key="1">
    <citation type="submission" date="2020-07" db="EMBL/GenBank/DDBJ databases">
        <title>Sequencing the genomes of 1000 actinobacteria strains.</title>
        <authorList>
            <person name="Klenk H.-P."/>
        </authorList>
    </citation>
    <scope>NUCLEOTIDE SEQUENCE [LARGE SCALE GENOMIC DNA]</scope>
    <source>
        <strain evidence="7 8">DSM 104001</strain>
    </source>
</reference>
<dbReference type="InterPro" id="IPR046977">
    <property type="entry name" value="RsmC/RlmG"/>
</dbReference>
<evidence type="ECO:0000256" key="4">
    <source>
        <dbReference type="ARBA" id="ARBA00022679"/>
    </source>
</evidence>
<evidence type="ECO:0000259" key="6">
    <source>
        <dbReference type="Pfam" id="PF26049"/>
    </source>
</evidence>
<evidence type="ECO:0000313" key="8">
    <source>
        <dbReference type="Proteomes" id="UP000541969"/>
    </source>
</evidence>
<accession>A0A853CCP1</accession>
<organism evidence="7 8">
    <name type="scientific">Petropleomorpha daqingensis</name>
    <dbReference type="NCBI Taxonomy" id="2026353"/>
    <lineage>
        <taxon>Bacteria</taxon>
        <taxon>Bacillati</taxon>
        <taxon>Actinomycetota</taxon>
        <taxon>Actinomycetes</taxon>
        <taxon>Geodermatophilales</taxon>
        <taxon>Geodermatophilaceae</taxon>
        <taxon>Petropleomorpha</taxon>
    </lineage>
</organism>
<keyword evidence="1" id="KW-0963">Cytoplasm</keyword>
<dbReference type="PANTHER" id="PTHR47816:SF5">
    <property type="entry name" value="RIBOSOMAL RNA LARGE SUBUNIT METHYLTRANSFERASE G"/>
    <property type="match status" value="1"/>
</dbReference>
<dbReference type="InterPro" id="IPR007848">
    <property type="entry name" value="Small_mtfrase_dom"/>
</dbReference>
<dbReference type="InterPro" id="IPR058679">
    <property type="entry name" value="RlmG_N"/>
</dbReference>
<dbReference type="GO" id="GO:0052914">
    <property type="term" value="F:16S rRNA (guanine(1207)-N(2))-methyltransferase activity"/>
    <property type="evidence" value="ECO:0007669"/>
    <property type="project" value="UniProtKB-EC"/>
</dbReference>
<dbReference type="GO" id="GO:0003676">
    <property type="term" value="F:nucleic acid binding"/>
    <property type="evidence" value="ECO:0007669"/>
    <property type="project" value="InterPro"/>
</dbReference>